<comment type="similarity">
    <text evidence="2">Belongs to the multi antimicrobial extrusion (MATE) (TC 2.A.66.1) family.</text>
</comment>
<evidence type="ECO:0000256" key="2">
    <source>
        <dbReference type="ARBA" id="ARBA00010199"/>
    </source>
</evidence>
<evidence type="ECO:0000256" key="7">
    <source>
        <dbReference type="SAM" id="Phobius"/>
    </source>
</evidence>
<keyword evidence="9" id="KW-1185">Reference proteome</keyword>
<feature type="region of interest" description="Disordered" evidence="6">
    <location>
        <begin position="1"/>
        <end position="24"/>
    </location>
</feature>
<feature type="transmembrane region" description="Helical" evidence="7">
    <location>
        <begin position="415"/>
        <end position="435"/>
    </location>
</feature>
<feature type="transmembrane region" description="Helical" evidence="7">
    <location>
        <begin position="244"/>
        <end position="265"/>
    </location>
</feature>
<dbReference type="Pfam" id="PF01554">
    <property type="entry name" value="MatE"/>
    <property type="match status" value="1"/>
</dbReference>
<evidence type="ECO:0008006" key="10">
    <source>
        <dbReference type="Google" id="ProtNLM"/>
    </source>
</evidence>
<comment type="caution">
    <text evidence="8">The sequence shown here is derived from an EMBL/GenBank/DDBJ whole genome shotgun (WGS) entry which is preliminary data.</text>
</comment>
<name>K0SCF4_THAOC</name>
<dbReference type="GO" id="GO:0016020">
    <property type="term" value="C:membrane"/>
    <property type="evidence" value="ECO:0007669"/>
    <property type="project" value="UniProtKB-SubCell"/>
</dbReference>
<evidence type="ECO:0000256" key="5">
    <source>
        <dbReference type="ARBA" id="ARBA00023136"/>
    </source>
</evidence>
<dbReference type="PANTHER" id="PTHR42893:SF9">
    <property type="entry name" value="PROTEIN DETOXIFICATION 46, CHLOROPLASTIC"/>
    <property type="match status" value="1"/>
</dbReference>
<dbReference type="GO" id="GO:0015297">
    <property type="term" value="F:antiporter activity"/>
    <property type="evidence" value="ECO:0007669"/>
    <property type="project" value="InterPro"/>
</dbReference>
<dbReference type="AlphaFoldDB" id="K0SCF4"/>
<evidence type="ECO:0000256" key="1">
    <source>
        <dbReference type="ARBA" id="ARBA00004141"/>
    </source>
</evidence>
<dbReference type="Proteomes" id="UP000266841">
    <property type="component" value="Unassembled WGS sequence"/>
</dbReference>
<feature type="transmembrane region" description="Helical" evidence="7">
    <location>
        <begin position="465"/>
        <end position="492"/>
    </location>
</feature>
<keyword evidence="5 7" id="KW-0472">Membrane</keyword>
<feature type="transmembrane region" description="Helical" evidence="7">
    <location>
        <begin position="376"/>
        <end position="395"/>
    </location>
</feature>
<proteinExistence type="inferred from homology"/>
<reference evidence="8 9" key="1">
    <citation type="journal article" date="2012" name="Genome Biol.">
        <title>Genome and low-iron response of an oceanic diatom adapted to chronic iron limitation.</title>
        <authorList>
            <person name="Lommer M."/>
            <person name="Specht M."/>
            <person name="Roy A.S."/>
            <person name="Kraemer L."/>
            <person name="Andreson R."/>
            <person name="Gutowska M.A."/>
            <person name="Wolf J."/>
            <person name="Bergner S.V."/>
            <person name="Schilhabel M.B."/>
            <person name="Klostermeier U.C."/>
            <person name="Beiko R.G."/>
            <person name="Rosenstiel P."/>
            <person name="Hippler M."/>
            <person name="Laroche J."/>
        </authorList>
    </citation>
    <scope>NUCLEOTIDE SEQUENCE [LARGE SCALE GENOMIC DNA]</scope>
    <source>
        <strain evidence="8 9">CCMP1005</strain>
    </source>
</reference>
<protein>
    <recommendedName>
        <fullName evidence="10">Polysaccharide biosynthesis protein C-terminal domain-containing protein</fullName>
    </recommendedName>
</protein>
<dbReference type="OrthoDB" id="423427at2759"/>
<evidence type="ECO:0000313" key="9">
    <source>
        <dbReference type="Proteomes" id="UP000266841"/>
    </source>
</evidence>
<dbReference type="eggNOG" id="KOG1347">
    <property type="taxonomic scope" value="Eukaryota"/>
</dbReference>
<dbReference type="EMBL" id="AGNL01018741">
    <property type="protein sequence ID" value="EJK62614.1"/>
    <property type="molecule type" value="Genomic_DNA"/>
</dbReference>
<dbReference type="PANTHER" id="PTHR42893">
    <property type="entry name" value="PROTEIN DETOXIFICATION 44, CHLOROPLASTIC-RELATED"/>
    <property type="match status" value="1"/>
</dbReference>
<dbReference type="OMA" id="HPPCEWL"/>
<dbReference type="GO" id="GO:0042910">
    <property type="term" value="F:xenobiotic transmembrane transporter activity"/>
    <property type="evidence" value="ECO:0007669"/>
    <property type="project" value="InterPro"/>
</dbReference>
<dbReference type="InterPro" id="IPR002528">
    <property type="entry name" value="MATE_fam"/>
</dbReference>
<dbReference type="InterPro" id="IPR044644">
    <property type="entry name" value="DinF-like"/>
</dbReference>
<accession>K0SCF4</accession>
<evidence type="ECO:0000256" key="6">
    <source>
        <dbReference type="SAM" id="MobiDB-lite"/>
    </source>
</evidence>
<evidence type="ECO:0000256" key="3">
    <source>
        <dbReference type="ARBA" id="ARBA00022692"/>
    </source>
</evidence>
<evidence type="ECO:0000313" key="8">
    <source>
        <dbReference type="EMBL" id="EJK62614.1"/>
    </source>
</evidence>
<evidence type="ECO:0000256" key="4">
    <source>
        <dbReference type="ARBA" id="ARBA00022989"/>
    </source>
</evidence>
<feature type="transmembrane region" description="Helical" evidence="7">
    <location>
        <begin position="442"/>
        <end position="459"/>
    </location>
</feature>
<sequence>MHGDPDDGDGLPSSAGDDRHRSRHPPCEWLGSLFPAARAAPRADDDLVLTPLYSMQGQGQGTALFCGSIGADVGEVDPKTMQIAKETSATDEVLTSAISSSANDLATDTEKKLYPGAPTFKECLAFALPALGIYVCSPLMSLIDASFVGRGSSVELAALGPASCISDGAPLPLLFLSIASTNLIAKSHSEGDDEGSARVARTAIGAGGACGTVLAAALYALAHPISGLYCGAEVALAPLCARYVAIRAMALPAVVITTIAQAVCIGTKDTRTPMISVGLAGCLNFLGDLVLVKLLGKGLAGAAWATSLATAASLGGVRAAAHTALISVALMCMTMGDVGSSLSQAFLPPFATKDEDGGTTFDVDAAMPTIRQLLRCTLSISATVMCLATLLIGALGGRITGDPRVLAEMRRTLPWIVATLGFHGSAVTLEGVLLSGGKFRGLTANYAFLAITVAAFQVATRKFDLGLAGVWGCYLWFCSSRVVTFSTMGGLLRRRRWRRSAENAIA</sequence>
<organism evidence="8 9">
    <name type="scientific">Thalassiosira oceanica</name>
    <name type="common">Marine diatom</name>
    <dbReference type="NCBI Taxonomy" id="159749"/>
    <lineage>
        <taxon>Eukaryota</taxon>
        <taxon>Sar</taxon>
        <taxon>Stramenopiles</taxon>
        <taxon>Ochrophyta</taxon>
        <taxon>Bacillariophyta</taxon>
        <taxon>Coscinodiscophyceae</taxon>
        <taxon>Thalassiosirophycidae</taxon>
        <taxon>Thalassiosirales</taxon>
        <taxon>Thalassiosiraceae</taxon>
        <taxon>Thalassiosira</taxon>
    </lineage>
</organism>
<comment type="subcellular location">
    <subcellularLocation>
        <location evidence="1">Membrane</location>
        <topology evidence="1">Multi-pass membrane protein</topology>
    </subcellularLocation>
</comment>
<gene>
    <name evidence="8" type="ORF">THAOC_16764</name>
</gene>
<keyword evidence="4 7" id="KW-1133">Transmembrane helix</keyword>
<keyword evidence="3 7" id="KW-0812">Transmembrane</keyword>